<dbReference type="RefSeq" id="XP_007416583.1">
    <property type="nucleotide sequence ID" value="XM_007416521.1"/>
</dbReference>
<dbReference type="VEuPathDB" id="FungiDB:MELLADRAFT_75820"/>
<feature type="compositionally biased region" description="Polar residues" evidence="1">
    <location>
        <begin position="85"/>
        <end position="100"/>
    </location>
</feature>
<evidence type="ECO:0000256" key="1">
    <source>
        <dbReference type="SAM" id="MobiDB-lite"/>
    </source>
</evidence>
<keyword evidence="3" id="KW-1185">Reference proteome</keyword>
<gene>
    <name evidence="2" type="ORF">MELLADRAFT_75820</name>
</gene>
<protein>
    <submittedName>
        <fullName evidence="2">Uncharacterized protein</fullName>
    </submittedName>
</protein>
<reference evidence="3" key="1">
    <citation type="journal article" date="2011" name="Proc. Natl. Acad. Sci. U.S.A.">
        <title>Obligate biotrophy features unraveled by the genomic analysis of rust fungi.</title>
        <authorList>
            <person name="Duplessis S."/>
            <person name="Cuomo C.A."/>
            <person name="Lin Y.-C."/>
            <person name="Aerts A."/>
            <person name="Tisserant E."/>
            <person name="Veneault-Fourrey C."/>
            <person name="Joly D.L."/>
            <person name="Hacquard S."/>
            <person name="Amselem J."/>
            <person name="Cantarel B.L."/>
            <person name="Chiu R."/>
            <person name="Coutinho P.M."/>
            <person name="Feau N."/>
            <person name="Field M."/>
            <person name="Frey P."/>
            <person name="Gelhaye E."/>
            <person name="Goldberg J."/>
            <person name="Grabherr M.G."/>
            <person name="Kodira C.D."/>
            <person name="Kohler A."/>
            <person name="Kuees U."/>
            <person name="Lindquist E.A."/>
            <person name="Lucas S.M."/>
            <person name="Mago R."/>
            <person name="Mauceli E."/>
            <person name="Morin E."/>
            <person name="Murat C."/>
            <person name="Pangilinan J.L."/>
            <person name="Park R."/>
            <person name="Pearson M."/>
            <person name="Quesneville H."/>
            <person name="Rouhier N."/>
            <person name="Sakthikumar S."/>
            <person name="Salamov A.A."/>
            <person name="Schmutz J."/>
            <person name="Selles B."/>
            <person name="Shapiro H."/>
            <person name="Tanguay P."/>
            <person name="Tuskan G.A."/>
            <person name="Henrissat B."/>
            <person name="Van de Peer Y."/>
            <person name="Rouze P."/>
            <person name="Ellis J.G."/>
            <person name="Dodds P.N."/>
            <person name="Schein J.E."/>
            <person name="Zhong S."/>
            <person name="Hamelin R.C."/>
            <person name="Grigoriev I.V."/>
            <person name="Szabo L.J."/>
            <person name="Martin F."/>
        </authorList>
    </citation>
    <scope>NUCLEOTIDE SEQUENCE [LARGE SCALE GENOMIC DNA]</scope>
    <source>
        <strain evidence="3">98AG31 / pathotype 3-4-7</strain>
    </source>
</reference>
<dbReference type="HOGENOM" id="CLU_721766_0_0_1"/>
<proteinExistence type="predicted"/>
<dbReference type="AlphaFoldDB" id="F4S5D4"/>
<feature type="region of interest" description="Disordered" evidence="1">
    <location>
        <begin position="68"/>
        <end position="102"/>
    </location>
</feature>
<dbReference type="InParanoid" id="F4S5D4"/>
<dbReference type="OrthoDB" id="2507706at2759"/>
<dbReference type="EMBL" id="GL883150">
    <property type="protein sequence ID" value="EGG00180.1"/>
    <property type="molecule type" value="Genomic_DNA"/>
</dbReference>
<evidence type="ECO:0000313" key="3">
    <source>
        <dbReference type="Proteomes" id="UP000001072"/>
    </source>
</evidence>
<organism evidence="3">
    <name type="scientific">Melampsora larici-populina (strain 98AG31 / pathotype 3-4-7)</name>
    <name type="common">Poplar leaf rust fungus</name>
    <dbReference type="NCBI Taxonomy" id="747676"/>
    <lineage>
        <taxon>Eukaryota</taxon>
        <taxon>Fungi</taxon>
        <taxon>Dikarya</taxon>
        <taxon>Basidiomycota</taxon>
        <taxon>Pucciniomycotina</taxon>
        <taxon>Pucciniomycetes</taxon>
        <taxon>Pucciniales</taxon>
        <taxon>Melampsoraceae</taxon>
        <taxon>Melampsora</taxon>
    </lineage>
</organism>
<accession>F4S5D4</accession>
<dbReference type="GeneID" id="18932693"/>
<evidence type="ECO:0000313" key="2">
    <source>
        <dbReference type="EMBL" id="EGG00180.1"/>
    </source>
</evidence>
<dbReference type="KEGG" id="mlr:MELLADRAFT_75820"/>
<sequence>MMVINRTKPKSFHSILLHHLSQHLHLSIHFLLQFQFIKPSPMMNSFLMKETEYQTYSEIELEESIEDHQTISDQQEEEEDEAMNFASNSTTSLREPSPDSSVLFEIPSQSSSETEDLPILSNESIKIVSDSIITLAPVIAQTLCRYRAQLNEWENGSRVDEPVWKASSVLDQCLLRTVMVLEPVWNQCVKPLMALQKEFKTLQVDHQSFDDPDSNLLYLNKLMKLNDSISIIKENLSDLSKHINDLYDWIDGFLTPILAELSQGPEDELNQSDHESDQRSTQVSILLDAQSYLCIALDSLATNLNLFKVSFCKLWNGLDEFMGRFEGQIGTGNRLCFQQVWKSLRSYDLSCLCFIHSLSVLASVSMVIQNDTIGTLHMISYQA</sequence>
<dbReference type="Proteomes" id="UP000001072">
    <property type="component" value="Unassembled WGS sequence"/>
</dbReference>
<name>F4S5D4_MELLP</name>